<feature type="transmembrane region" description="Helical" evidence="7">
    <location>
        <begin position="331"/>
        <end position="349"/>
    </location>
</feature>
<feature type="transmembrane region" description="Helical" evidence="7">
    <location>
        <begin position="298"/>
        <end position="324"/>
    </location>
</feature>
<dbReference type="GeneID" id="64405765"/>
<keyword evidence="10" id="KW-1185">Reference proteome</keyword>
<dbReference type="PRINTS" id="PR01036">
    <property type="entry name" value="TCRTETB"/>
</dbReference>
<evidence type="ECO:0000313" key="10">
    <source>
        <dbReference type="Proteomes" id="UP000273044"/>
    </source>
</evidence>
<feature type="transmembrane region" description="Helical" evidence="7">
    <location>
        <begin position="401"/>
        <end position="421"/>
    </location>
</feature>
<dbReference type="InterPro" id="IPR020846">
    <property type="entry name" value="MFS_dom"/>
</dbReference>
<protein>
    <submittedName>
        <fullName evidence="9">High-copy suppressor of rspA</fullName>
    </submittedName>
</protein>
<name>A0A3S4W571_9ACTN</name>
<evidence type="ECO:0000256" key="7">
    <source>
        <dbReference type="SAM" id="Phobius"/>
    </source>
</evidence>
<evidence type="ECO:0000313" key="9">
    <source>
        <dbReference type="EMBL" id="VEH69002.1"/>
    </source>
</evidence>
<feature type="transmembrane region" description="Helical" evidence="7">
    <location>
        <begin position="73"/>
        <end position="92"/>
    </location>
</feature>
<evidence type="ECO:0000256" key="2">
    <source>
        <dbReference type="ARBA" id="ARBA00022448"/>
    </source>
</evidence>
<evidence type="ECO:0000256" key="6">
    <source>
        <dbReference type="ARBA" id="ARBA00023136"/>
    </source>
</evidence>
<accession>A0A3S4W571</accession>
<evidence type="ECO:0000256" key="1">
    <source>
        <dbReference type="ARBA" id="ARBA00004651"/>
    </source>
</evidence>
<dbReference type="InterPro" id="IPR011701">
    <property type="entry name" value="MFS"/>
</dbReference>
<dbReference type="RefSeq" id="WP_014845402.1">
    <property type="nucleotide sequence ID" value="NZ_CAJZDL010000131.1"/>
</dbReference>
<keyword evidence="6 7" id="KW-0472">Membrane</keyword>
<feature type="transmembrane region" description="Helical" evidence="7">
    <location>
        <begin position="361"/>
        <end position="380"/>
    </location>
</feature>
<dbReference type="AlphaFoldDB" id="A0A3S4W571"/>
<dbReference type="OMA" id="KWLFFML"/>
<feature type="transmembrane region" description="Helical" evidence="7">
    <location>
        <begin position="271"/>
        <end position="292"/>
    </location>
</feature>
<evidence type="ECO:0000259" key="8">
    <source>
        <dbReference type="PROSITE" id="PS50850"/>
    </source>
</evidence>
<dbReference type="PROSITE" id="PS50850">
    <property type="entry name" value="MFS"/>
    <property type="match status" value="1"/>
</dbReference>
<feature type="transmembrane region" description="Helical" evidence="7">
    <location>
        <begin position="433"/>
        <end position="452"/>
    </location>
</feature>
<evidence type="ECO:0000256" key="4">
    <source>
        <dbReference type="ARBA" id="ARBA00022692"/>
    </source>
</evidence>
<feature type="transmembrane region" description="Helical" evidence="7">
    <location>
        <begin position="131"/>
        <end position="154"/>
    </location>
</feature>
<dbReference type="GO" id="GO:0005886">
    <property type="term" value="C:plasma membrane"/>
    <property type="evidence" value="ECO:0007669"/>
    <property type="project" value="UniProtKB-SubCell"/>
</dbReference>
<reference evidence="9 10" key="1">
    <citation type="submission" date="2018-12" db="EMBL/GenBank/DDBJ databases">
        <authorList>
            <consortium name="Pathogen Informatics"/>
        </authorList>
    </citation>
    <scope>NUCLEOTIDE SEQUENCE [LARGE SCALE GENOMIC DNA]</scope>
    <source>
        <strain evidence="9 10">NCTC12967</strain>
    </source>
</reference>
<gene>
    <name evidence="9" type="primary">hsrA_1</name>
    <name evidence="9" type="ORF">NCTC12967_00266</name>
</gene>
<dbReference type="EMBL" id="LR134406">
    <property type="protein sequence ID" value="VEH69002.1"/>
    <property type="molecule type" value="Genomic_DNA"/>
</dbReference>
<dbReference type="PANTHER" id="PTHR42718">
    <property type="entry name" value="MAJOR FACILITATOR SUPERFAMILY MULTIDRUG TRANSPORTER MFSC"/>
    <property type="match status" value="1"/>
</dbReference>
<evidence type="ECO:0000256" key="3">
    <source>
        <dbReference type="ARBA" id="ARBA00022475"/>
    </source>
</evidence>
<dbReference type="Pfam" id="PF07690">
    <property type="entry name" value="MFS_1"/>
    <property type="match status" value="1"/>
</dbReference>
<feature type="transmembrane region" description="Helical" evidence="7">
    <location>
        <begin position="43"/>
        <end position="61"/>
    </location>
</feature>
<keyword evidence="5 7" id="KW-1133">Transmembrane helix</keyword>
<feature type="transmembrane region" description="Helical" evidence="7">
    <location>
        <begin position="98"/>
        <end position="119"/>
    </location>
</feature>
<dbReference type="GO" id="GO:0022857">
    <property type="term" value="F:transmembrane transporter activity"/>
    <property type="evidence" value="ECO:0007669"/>
    <property type="project" value="InterPro"/>
</dbReference>
<dbReference type="NCBIfam" id="TIGR00711">
    <property type="entry name" value="efflux_EmrB"/>
    <property type="match status" value="1"/>
</dbReference>
<organism evidence="9 10">
    <name type="scientific">Arachnia propionica</name>
    <dbReference type="NCBI Taxonomy" id="1750"/>
    <lineage>
        <taxon>Bacteria</taxon>
        <taxon>Bacillati</taxon>
        <taxon>Actinomycetota</taxon>
        <taxon>Actinomycetes</taxon>
        <taxon>Propionibacteriales</taxon>
        <taxon>Propionibacteriaceae</taxon>
        <taxon>Arachnia</taxon>
    </lineage>
</organism>
<keyword evidence="3" id="KW-1003">Cell membrane</keyword>
<dbReference type="InterPro" id="IPR036259">
    <property type="entry name" value="MFS_trans_sf"/>
</dbReference>
<sequence length="469" mass="49208">MTNRVTATIILMTAMLMDLMDSTITNVALPAISTDLGATPTQLEWTLVGYVVAFATLLITGGRLGDIYGRKRIFLVGVIGFTCASVFASLAWSGNALITARIIQGAFAGVMVPQVLSSVQVMYAPEERGPVFGIIGSLNALGVITGLLLGGWLVTANLFGTGWRSIFLINVPVGIVLTVMAFLCIPESRSEHPLRLDLTGSALGATAVVLLVLPLTEGRAAGWAWWIWALLIAAPFAIITFIWQQHHRATGAGAQLLPLPLFRIRSFSSGLLVQILASIGHGGFALILLFHMQAAFHFTSFAAGLTLLPIAIGSILGTPVAMLLMKKIGKWSVCLGGIMQAAAFVWVMITLEHTGTTLNGWSLLPPFALAGVGMMVLIMPQTSITLAEIPTTEAGAASGTLTTFGQVGMVFGIALSGTAYFGATGDSGQNVTAGLWVIVIAYTVSGLAALTMPTRSSQEQPSPDPNEPG</sequence>
<dbReference type="CDD" id="cd17321">
    <property type="entry name" value="MFS_MMR_MDR_like"/>
    <property type="match status" value="1"/>
</dbReference>
<dbReference type="PANTHER" id="PTHR42718:SF39">
    <property type="entry name" value="ACTINORHODIN TRANSPORTER-RELATED"/>
    <property type="match status" value="1"/>
</dbReference>
<feature type="domain" description="Major facilitator superfamily (MFS) profile" evidence="8">
    <location>
        <begin position="7"/>
        <end position="457"/>
    </location>
</feature>
<feature type="transmembrane region" description="Helical" evidence="7">
    <location>
        <begin position="198"/>
        <end position="216"/>
    </location>
</feature>
<keyword evidence="4 7" id="KW-0812">Transmembrane</keyword>
<feature type="transmembrane region" description="Helical" evidence="7">
    <location>
        <begin position="166"/>
        <end position="186"/>
    </location>
</feature>
<dbReference type="InterPro" id="IPR004638">
    <property type="entry name" value="EmrB-like"/>
</dbReference>
<keyword evidence="2" id="KW-0813">Transport</keyword>
<feature type="transmembrane region" description="Helical" evidence="7">
    <location>
        <begin position="222"/>
        <end position="243"/>
    </location>
</feature>
<dbReference type="Gene3D" id="1.20.1720.10">
    <property type="entry name" value="Multidrug resistance protein D"/>
    <property type="match status" value="1"/>
</dbReference>
<dbReference type="Gene3D" id="1.20.1250.20">
    <property type="entry name" value="MFS general substrate transporter like domains"/>
    <property type="match status" value="1"/>
</dbReference>
<comment type="subcellular location">
    <subcellularLocation>
        <location evidence="1">Cell membrane</location>
        <topology evidence="1">Multi-pass membrane protein</topology>
    </subcellularLocation>
</comment>
<evidence type="ECO:0000256" key="5">
    <source>
        <dbReference type="ARBA" id="ARBA00022989"/>
    </source>
</evidence>
<proteinExistence type="predicted"/>
<dbReference type="Proteomes" id="UP000273044">
    <property type="component" value="Chromosome"/>
</dbReference>
<dbReference type="SUPFAM" id="SSF103473">
    <property type="entry name" value="MFS general substrate transporter"/>
    <property type="match status" value="2"/>
</dbReference>